<accession>A0A832N442</accession>
<evidence type="ECO:0000259" key="2">
    <source>
        <dbReference type="Pfam" id="PF22688"/>
    </source>
</evidence>
<dbReference type="InterPro" id="IPR055199">
    <property type="entry name" value="Hda_lid"/>
</dbReference>
<evidence type="ECO:0000259" key="1">
    <source>
        <dbReference type="Pfam" id="PF00308"/>
    </source>
</evidence>
<dbReference type="SUPFAM" id="SSF52540">
    <property type="entry name" value="P-loop containing nucleoside triphosphate hydrolases"/>
    <property type="match status" value="1"/>
</dbReference>
<feature type="domain" description="Hda lid" evidence="2">
    <location>
        <begin position="168"/>
        <end position="231"/>
    </location>
</feature>
<protein>
    <submittedName>
        <fullName evidence="3">DnaA regulatory inactivator Hda</fullName>
    </submittedName>
</protein>
<dbReference type="Gene3D" id="1.10.8.60">
    <property type="match status" value="1"/>
</dbReference>
<dbReference type="Pfam" id="PF00308">
    <property type="entry name" value="Bac_DnaA"/>
    <property type="match status" value="1"/>
</dbReference>
<sequence length="240" mass="26936">MSLLIHPQLPLGLEANERFNFDSFVAGDNALAAGIVRQCALGQGEQQIFLWSAPGLGKSHLLQACCQLAARQQRAVCYLTAQQMLHQPVEMFEGLEQLQLICLDDLEQWLSDASWQQALFNLINRIRESGHSLIMASATSPDASQIELPDLRSRLCWGPVFQLKPLADADKYLAMKIRARQSGLELPKNVADYLLHRYPRDLNDLFERLAVLDKAAMSVKRPLTIPLIKTVFPENTKVSD</sequence>
<name>A0A832N442_9GAMM</name>
<proteinExistence type="predicted"/>
<dbReference type="GO" id="GO:0032297">
    <property type="term" value="P:negative regulation of DNA-templated DNA replication initiation"/>
    <property type="evidence" value="ECO:0007669"/>
    <property type="project" value="InterPro"/>
</dbReference>
<dbReference type="PANTHER" id="PTHR30050:SF5">
    <property type="entry name" value="DNAA REGULATORY INACTIVATOR HDA"/>
    <property type="match status" value="1"/>
</dbReference>
<dbReference type="InterPro" id="IPR013317">
    <property type="entry name" value="DnaA_dom"/>
</dbReference>
<dbReference type="AlphaFoldDB" id="A0A832N442"/>
<dbReference type="NCBIfam" id="TIGR03420">
    <property type="entry name" value="DnaA_homol_Hda"/>
    <property type="match status" value="1"/>
</dbReference>
<dbReference type="Gene3D" id="3.40.50.300">
    <property type="entry name" value="P-loop containing nucleotide triphosphate hydrolases"/>
    <property type="match status" value="1"/>
</dbReference>
<reference evidence="3" key="1">
    <citation type="journal article" date="2020" name="mSystems">
        <title>Genome- and Community-Level Interaction Insights into Carbon Utilization and Element Cycling Functions of Hydrothermarchaeota in Hydrothermal Sediment.</title>
        <authorList>
            <person name="Zhou Z."/>
            <person name="Liu Y."/>
            <person name="Xu W."/>
            <person name="Pan J."/>
            <person name="Luo Z.H."/>
            <person name="Li M."/>
        </authorList>
    </citation>
    <scope>NUCLEOTIDE SEQUENCE [LARGE SCALE GENOMIC DNA]</scope>
    <source>
        <strain evidence="3">HyVt-505</strain>
    </source>
</reference>
<dbReference type="Pfam" id="PF22688">
    <property type="entry name" value="Hda_lid"/>
    <property type="match status" value="1"/>
</dbReference>
<dbReference type="PANTHER" id="PTHR30050">
    <property type="entry name" value="CHROMOSOMAL REPLICATION INITIATOR PROTEIN DNAA"/>
    <property type="match status" value="1"/>
</dbReference>
<feature type="domain" description="Chromosomal replication initiator protein DnaA ATPAse" evidence="1">
    <location>
        <begin position="16"/>
        <end position="158"/>
    </location>
</feature>
<dbReference type="InterPro" id="IPR027417">
    <property type="entry name" value="P-loop_NTPase"/>
</dbReference>
<dbReference type="InterPro" id="IPR017788">
    <property type="entry name" value="Hda"/>
</dbReference>
<comment type="caution">
    <text evidence="3">The sequence shown here is derived from an EMBL/GenBank/DDBJ whole genome shotgun (WGS) entry which is preliminary data.</text>
</comment>
<dbReference type="EMBL" id="DRNF01000422">
    <property type="protein sequence ID" value="HHJ81308.1"/>
    <property type="molecule type" value="Genomic_DNA"/>
</dbReference>
<organism evidence="3">
    <name type="scientific">Candidatus Tenderia electrophaga</name>
    <dbReference type="NCBI Taxonomy" id="1748243"/>
    <lineage>
        <taxon>Bacteria</taxon>
        <taxon>Pseudomonadati</taxon>
        <taxon>Pseudomonadota</taxon>
        <taxon>Gammaproteobacteria</taxon>
        <taxon>Candidatus Tenderiales</taxon>
        <taxon>Candidatus Tenderiaceae</taxon>
        <taxon>Candidatus Tenderia</taxon>
    </lineage>
</organism>
<evidence type="ECO:0000313" key="3">
    <source>
        <dbReference type="EMBL" id="HHJ81308.1"/>
    </source>
</evidence>
<dbReference type="GO" id="GO:0006270">
    <property type="term" value="P:DNA replication initiation"/>
    <property type="evidence" value="ECO:0007669"/>
    <property type="project" value="TreeGrafter"/>
</dbReference>
<gene>
    <name evidence="3" type="primary">hda</name>
    <name evidence="3" type="ORF">ENJ65_06705</name>
</gene>
<dbReference type="Proteomes" id="UP000885832">
    <property type="component" value="Unassembled WGS sequence"/>
</dbReference>